<keyword evidence="1" id="KW-0812">Transmembrane</keyword>
<dbReference type="AlphaFoldDB" id="A0A0G0TCB1"/>
<name>A0A0G0TCB1_9BACT</name>
<feature type="transmembrane region" description="Helical" evidence="1">
    <location>
        <begin position="43"/>
        <end position="64"/>
    </location>
</feature>
<proteinExistence type="predicted"/>
<evidence type="ECO:0000313" key="2">
    <source>
        <dbReference type="EMBL" id="KKR72466.1"/>
    </source>
</evidence>
<keyword evidence="1" id="KW-1133">Transmembrane helix</keyword>
<dbReference type="Pfam" id="PF18895">
    <property type="entry name" value="T4SS_pilin"/>
    <property type="match status" value="1"/>
</dbReference>
<protein>
    <submittedName>
        <fullName evidence="2">Uncharacterized protein</fullName>
    </submittedName>
</protein>
<dbReference type="InterPro" id="IPR043993">
    <property type="entry name" value="T4SS_pilin"/>
</dbReference>
<dbReference type="Proteomes" id="UP000034664">
    <property type="component" value="Unassembled WGS sequence"/>
</dbReference>
<evidence type="ECO:0000256" key="1">
    <source>
        <dbReference type="SAM" id="Phobius"/>
    </source>
</evidence>
<sequence length="112" mass="12159">MQLAQIIKLPGTDAEGKPTVIELQGPTQMADRFSDIGDVVGKLVPIMLSIAGLILFIMLIWGGYDFLFSGGDPGKVEAGRTRIMNAIIGFVIVFVAYFLVQLLGFIFGFSLF</sequence>
<reference evidence="2 3" key="1">
    <citation type="journal article" date="2015" name="Nature">
        <title>rRNA introns, odd ribosomes, and small enigmatic genomes across a large radiation of phyla.</title>
        <authorList>
            <person name="Brown C.T."/>
            <person name="Hug L.A."/>
            <person name="Thomas B.C."/>
            <person name="Sharon I."/>
            <person name="Castelle C.J."/>
            <person name="Singh A."/>
            <person name="Wilkins M.J."/>
            <person name="Williams K.H."/>
            <person name="Banfield J.F."/>
        </authorList>
    </citation>
    <scope>NUCLEOTIDE SEQUENCE [LARGE SCALE GENOMIC DNA]</scope>
</reference>
<feature type="transmembrane region" description="Helical" evidence="1">
    <location>
        <begin position="85"/>
        <end position="109"/>
    </location>
</feature>
<dbReference type="EMBL" id="LBZM01000005">
    <property type="protein sequence ID" value="KKR72466.1"/>
    <property type="molecule type" value="Genomic_DNA"/>
</dbReference>
<comment type="caution">
    <text evidence="2">The sequence shown here is derived from an EMBL/GenBank/DDBJ whole genome shotgun (WGS) entry which is preliminary data.</text>
</comment>
<evidence type="ECO:0000313" key="3">
    <source>
        <dbReference type="Proteomes" id="UP000034664"/>
    </source>
</evidence>
<gene>
    <name evidence="2" type="ORF">UU14_C0005G0034</name>
</gene>
<keyword evidence="1" id="KW-0472">Membrane</keyword>
<organism evidence="2 3">
    <name type="scientific">Candidatus Roizmanbacteria bacterium GW2011_GWB1_40_7</name>
    <dbReference type="NCBI Taxonomy" id="1618482"/>
    <lineage>
        <taxon>Bacteria</taxon>
        <taxon>Candidatus Roizmaniibacteriota</taxon>
    </lineage>
</organism>
<accession>A0A0G0TCB1</accession>